<dbReference type="Pfam" id="PF00823">
    <property type="entry name" value="PPE"/>
    <property type="match status" value="1"/>
</dbReference>
<dbReference type="EMBL" id="CP097320">
    <property type="protein sequence ID" value="UQX09473.1"/>
    <property type="molecule type" value="Genomic_DNA"/>
</dbReference>
<reference evidence="4" key="1">
    <citation type="submission" date="2022-05" db="EMBL/GenBank/DDBJ databases">
        <title>A methanotrophic Mycobacterium dominates a cave microbial ecosystem.</title>
        <authorList>
            <person name="Van Spanning R.J.M."/>
            <person name="Guan Q."/>
            <person name="Melkonian C."/>
            <person name="Gallant J."/>
            <person name="Polerecky L."/>
            <person name="Flot J.-F."/>
            <person name="Brandt B.W."/>
            <person name="Braster M."/>
            <person name="Iturbe Espinoza P."/>
            <person name="Aerts J."/>
            <person name="Meima-Franke M."/>
            <person name="Piersma S.R."/>
            <person name="Bunduc C."/>
            <person name="Ummels R."/>
            <person name="Pain A."/>
            <person name="Fleming E.J."/>
            <person name="van der Wel N."/>
            <person name="Gherman V.D."/>
            <person name="Sarbu S.M."/>
            <person name="Bodelier P.L.E."/>
            <person name="Bitter W."/>
        </authorList>
    </citation>
    <scope>NUCLEOTIDE SEQUENCE</scope>
    <source>
        <strain evidence="4">Sulfur Cave</strain>
    </source>
</reference>
<name>A0ABY4QGJ2_9MYCO</name>
<dbReference type="InterPro" id="IPR022171">
    <property type="entry name" value="PPE_C"/>
</dbReference>
<dbReference type="InterPro" id="IPR000030">
    <property type="entry name" value="PPE_dom"/>
</dbReference>
<dbReference type="SUPFAM" id="SSF140459">
    <property type="entry name" value="PE/PPE dimer-like"/>
    <property type="match status" value="1"/>
</dbReference>
<feature type="domain" description="PPE family C-terminal" evidence="3">
    <location>
        <begin position="338"/>
        <end position="421"/>
    </location>
</feature>
<comment type="similarity">
    <text evidence="1">Belongs to the mycobacterial PPE family.</text>
</comment>
<gene>
    <name evidence="4" type="ORF">M5I08_13760</name>
</gene>
<organism evidence="4 5">
    <name type="scientific">Candidatus Mycobacterium methanotrophicum</name>
    <dbReference type="NCBI Taxonomy" id="2943498"/>
    <lineage>
        <taxon>Bacteria</taxon>
        <taxon>Bacillati</taxon>
        <taxon>Actinomycetota</taxon>
        <taxon>Actinomycetes</taxon>
        <taxon>Mycobacteriales</taxon>
        <taxon>Mycobacteriaceae</taxon>
        <taxon>Mycobacterium</taxon>
    </lineage>
</organism>
<dbReference type="RefSeq" id="WP_249762774.1">
    <property type="nucleotide sequence ID" value="NZ_CAJUXY010000017.1"/>
</dbReference>
<evidence type="ECO:0000313" key="4">
    <source>
        <dbReference type="EMBL" id="UQX09473.1"/>
    </source>
</evidence>
<dbReference type="Proteomes" id="UP001056610">
    <property type="component" value="Chromosome"/>
</dbReference>
<keyword evidence="5" id="KW-1185">Reference proteome</keyword>
<sequence>MAGVAAGLDFGVLPPEVNSGLMYAGPGPQPLTAAATAWADLAGELDSAADVCAGALSGLASDDWQGPAAASMAAAATPYTSWLQTTAGHAARAAGQAAAAVNAYENAFAATVPPAAVAANRAQLASLTATNLLGQNTAAIAATEAQYGEMWAQDAAAMYGYAAQSAAATTLNPLTTPPKVTTETGLSQQAAASTHAAAAALSTAPSALNALATGSDSSSLSALVNSLGLNIVGSGSGNSTTGLAGLINLMSGNVATPLTNAFNSSFISNEFFAGYVLYPGLFMNNIGDMTSLGTLFGRSIAPGLAAVGSTASQTGDITPTLGGLGTLVGQHALGAEVSAGVGKASLVGALSTPRSWTTAAPAAAIRLAAAVSSSPTSTPVFGVGPMGLPGMPMPGAGRGGSPAAPHSAATPRYGFRLTVLPPEPTGNATV</sequence>
<dbReference type="PANTHER" id="PTHR46766:SF1">
    <property type="entry name" value="GLUTAMINE-RICH PROTEIN 2"/>
    <property type="match status" value="1"/>
</dbReference>
<dbReference type="InterPro" id="IPR038332">
    <property type="entry name" value="PPE_sf"/>
</dbReference>
<dbReference type="Pfam" id="PF12484">
    <property type="entry name" value="PPE-SVP"/>
    <property type="match status" value="1"/>
</dbReference>
<evidence type="ECO:0000259" key="3">
    <source>
        <dbReference type="Pfam" id="PF12484"/>
    </source>
</evidence>
<evidence type="ECO:0000259" key="2">
    <source>
        <dbReference type="Pfam" id="PF00823"/>
    </source>
</evidence>
<dbReference type="PANTHER" id="PTHR46766">
    <property type="entry name" value="GLUTAMINE-RICH PROTEIN 2"/>
    <property type="match status" value="1"/>
</dbReference>
<evidence type="ECO:0000256" key="1">
    <source>
        <dbReference type="ARBA" id="ARBA00010652"/>
    </source>
</evidence>
<accession>A0ABY4QGJ2</accession>
<dbReference type="Gene3D" id="1.20.1260.20">
    <property type="entry name" value="PPE superfamily"/>
    <property type="match status" value="1"/>
</dbReference>
<evidence type="ECO:0000313" key="5">
    <source>
        <dbReference type="Proteomes" id="UP001056610"/>
    </source>
</evidence>
<proteinExistence type="inferred from homology"/>
<feature type="domain" description="PPE" evidence="2">
    <location>
        <begin position="9"/>
        <end position="171"/>
    </location>
</feature>
<protein>
    <submittedName>
        <fullName evidence="4">PPE family protein</fullName>
    </submittedName>
</protein>